<feature type="domain" description="CBS" evidence="10">
    <location>
        <begin position="564"/>
        <end position="604"/>
    </location>
</feature>
<accession>A0AAV5ACU3</accession>
<evidence type="ECO:0000256" key="1">
    <source>
        <dbReference type="ARBA" id="ARBA00004141"/>
    </source>
</evidence>
<feature type="compositionally biased region" description="Basic and acidic residues" evidence="8">
    <location>
        <begin position="956"/>
        <end position="965"/>
    </location>
</feature>
<keyword evidence="2" id="KW-0813">Transport</keyword>
<feature type="transmembrane region" description="Helical" evidence="9">
    <location>
        <begin position="218"/>
        <end position="237"/>
    </location>
</feature>
<keyword evidence="3 9" id="KW-0812">Transmembrane</keyword>
<feature type="region of interest" description="Disordered" evidence="8">
    <location>
        <begin position="1014"/>
        <end position="1036"/>
    </location>
</feature>
<dbReference type="GO" id="GO:0005769">
    <property type="term" value="C:early endosome"/>
    <property type="evidence" value="ECO:0007669"/>
    <property type="project" value="TreeGrafter"/>
</dbReference>
<feature type="transmembrane region" description="Helical" evidence="9">
    <location>
        <begin position="365"/>
        <end position="384"/>
    </location>
</feature>
<feature type="compositionally biased region" description="Polar residues" evidence="8">
    <location>
        <begin position="726"/>
        <end position="747"/>
    </location>
</feature>
<dbReference type="InterPro" id="IPR046342">
    <property type="entry name" value="CBS_dom_sf"/>
</dbReference>
<feature type="transmembrane region" description="Helical" evidence="9">
    <location>
        <begin position="184"/>
        <end position="206"/>
    </location>
</feature>
<feature type="compositionally biased region" description="Polar residues" evidence="8">
    <location>
        <begin position="1"/>
        <end position="13"/>
    </location>
</feature>
<feature type="transmembrane region" description="Helical" evidence="9">
    <location>
        <begin position="258"/>
        <end position="276"/>
    </location>
</feature>
<feature type="transmembrane region" description="Helical" evidence="9">
    <location>
        <begin position="296"/>
        <end position="316"/>
    </location>
</feature>
<evidence type="ECO:0000256" key="7">
    <source>
        <dbReference type="ARBA" id="ARBA00023214"/>
    </source>
</evidence>
<dbReference type="Pfam" id="PF00654">
    <property type="entry name" value="Voltage_CLC"/>
    <property type="match status" value="2"/>
</dbReference>
<dbReference type="PRINTS" id="PR00762">
    <property type="entry name" value="CLCHANNEL"/>
</dbReference>
<dbReference type="EMBL" id="BPWL01000006">
    <property type="protein sequence ID" value="GJJ11512.1"/>
    <property type="molecule type" value="Genomic_DNA"/>
</dbReference>
<evidence type="ECO:0000256" key="5">
    <source>
        <dbReference type="ARBA" id="ARBA00023065"/>
    </source>
</evidence>
<evidence type="ECO:0000313" key="12">
    <source>
        <dbReference type="Proteomes" id="UP001050691"/>
    </source>
</evidence>
<evidence type="ECO:0000256" key="9">
    <source>
        <dbReference type="SAM" id="Phobius"/>
    </source>
</evidence>
<dbReference type="GO" id="GO:0005247">
    <property type="term" value="F:voltage-gated chloride channel activity"/>
    <property type="evidence" value="ECO:0007669"/>
    <property type="project" value="TreeGrafter"/>
</dbReference>
<comment type="caution">
    <text evidence="11">The sequence shown here is derived from an EMBL/GenBank/DDBJ whole genome shotgun (WGS) entry which is preliminary data.</text>
</comment>
<evidence type="ECO:0000256" key="4">
    <source>
        <dbReference type="ARBA" id="ARBA00022989"/>
    </source>
</evidence>
<feature type="region of interest" description="Disordered" evidence="8">
    <location>
        <begin position="948"/>
        <end position="972"/>
    </location>
</feature>
<dbReference type="InterPro" id="IPR014743">
    <property type="entry name" value="Cl-channel_core"/>
</dbReference>
<sequence>MSNDEVLSQNGVNFGQGRNGSIPLQQRPWQDEIDELVTLSIPPAKHKDGDSIDWINEENRERIRQLEITSQHGLRRSSLLVWDITRIWLVLISWVTYATDVAYMGFSITKYRVAADFNLARSFLHRVLGFWLNHMHLIPEIKAIVGGYILDDFLGPWTLITKGLGLALSVASGQPVTTAQKRKLLAAAAAAGVSVAFGSPLGGVLFGLEELNTFTDELVVWRAFVTSVIAAVALQYVDPFGTSKLVTAIKETWKAFELFPWLILGVIGGVVGAFLIKLNVAIAVYRRNSIIAEWPLLEIIVATSVTAVFSYLIVFARLKISIYGSLTPSRSVQTSDLVANLFLECDPIKGDWHGLCNPDANAQNIFLLLLTAIMKFGLTAYTFGMKVDMTLDKTDLIDIIFDAKAVDPCRNFPTDDSHRGLRRLSHRNVSSQSVHRAYPTAWIFSTCPPDLGTRCISPGFYAVIGASALLGGVTRMTISLVVILFELTGALSHVLPIMLAVMVSKWVGDAFGKEGIYDAWITMRAYPWLSPIEHRDYGATAASVMTPKDNLVVINGVDVTIKELDPDLPFLDALVKTYKYFGFPIVDEDKLLGFVTYDKLRMALAPYVTQGDMELHCTFLPEDGRNIGVNMASLMERAPMEFRSELAQELLVSIFQRLNLRYALFSRKGKLTGLITKRDVVRLLMRHYKNTPTGVLTRDGKAVDHEWDSITTMSLYDKYSSNSRFLSPQKTSSQTLANRRSKTSLQNDGGGRTASLAHELAAALMPEPITSSQLLADEFGIEFDDGAEGVEEESSGLVDALPDVVANDDLDVDAPHWGANGDSLASLGPFIAQSPVITRTISQDPLAVLNQDLQTTDLFIEHLRRLDTDSSFSLPSPTTTITATITSIPSSGELLLERLASDFIRKVNDSIREREGHVRELREVEKEFRRIAGQTGGNDILAELDELETGDGFGGDDSREKETKVENGPGGRALHTVTELEEEHDTTADWELDPQRVLGDDDQLDYRDRYRQNSLSHTREHSSTFDSFSNNPTPSNAITQLSNMRSLTQSLVQSLTTVVENTQVTGAATAEAGRKIRALKNKLGGWRAESEGAERSMEKIEKWEAAGGINGILENGLFKTGTGFGHVKGRRLQQVMQEELSAFELVLAEAGRKTQAIMAAA</sequence>
<dbReference type="InterPro" id="IPR001807">
    <property type="entry name" value="ClC"/>
</dbReference>
<evidence type="ECO:0000313" key="11">
    <source>
        <dbReference type="EMBL" id="GJJ11512.1"/>
    </source>
</evidence>
<feature type="region of interest" description="Disordered" evidence="8">
    <location>
        <begin position="726"/>
        <end position="752"/>
    </location>
</feature>
<evidence type="ECO:0000256" key="3">
    <source>
        <dbReference type="ARBA" id="ARBA00022692"/>
    </source>
</evidence>
<dbReference type="SUPFAM" id="SSF81340">
    <property type="entry name" value="Clc chloride channel"/>
    <property type="match status" value="2"/>
</dbReference>
<evidence type="ECO:0000256" key="2">
    <source>
        <dbReference type="ARBA" id="ARBA00022448"/>
    </source>
</evidence>
<keyword evidence="5" id="KW-0406">Ion transport</keyword>
<dbReference type="SUPFAM" id="SSF54631">
    <property type="entry name" value="CBS-domain pair"/>
    <property type="match status" value="1"/>
</dbReference>
<feature type="compositionally biased region" description="Basic and acidic residues" evidence="8">
    <location>
        <begin position="1014"/>
        <end position="1023"/>
    </location>
</feature>
<keyword evidence="7" id="KW-0868">Chloride</keyword>
<dbReference type="AlphaFoldDB" id="A0AAV5ACU3"/>
<feature type="transmembrane region" description="Helical" evidence="9">
    <location>
        <begin position="87"/>
        <end position="106"/>
    </location>
</feature>
<comment type="subcellular location">
    <subcellularLocation>
        <location evidence="1">Membrane</location>
        <topology evidence="1">Multi-pass membrane protein</topology>
    </subcellularLocation>
</comment>
<keyword evidence="12" id="KW-1185">Reference proteome</keyword>
<feature type="transmembrane region" description="Helical" evidence="9">
    <location>
        <begin position="480"/>
        <end position="503"/>
    </location>
</feature>
<evidence type="ECO:0000256" key="8">
    <source>
        <dbReference type="SAM" id="MobiDB-lite"/>
    </source>
</evidence>
<protein>
    <recommendedName>
        <fullName evidence="10">CBS domain-containing protein</fullName>
    </recommendedName>
</protein>
<organism evidence="11 12">
    <name type="scientific">Clathrus columnatus</name>
    <dbReference type="NCBI Taxonomy" id="1419009"/>
    <lineage>
        <taxon>Eukaryota</taxon>
        <taxon>Fungi</taxon>
        <taxon>Dikarya</taxon>
        <taxon>Basidiomycota</taxon>
        <taxon>Agaricomycotina</taxon>
        <taxon>Agaricomycetes</taxon>
        <taxon>Phallomycetidae</taxon>
        <taxon>Phallales</taxon>
        <taxon>Clathraceae</taxon>
        <taxon>Clathrus</taxon>
    </lineage>
</organism>
<feature type="region of interest" description="Disordered" evidence="8">
    <location>
        <begin position="1"/>
        <end position="23"/>
    </location>
</feature>
<name>A0AAV5ACU3_9AGAM</name>
<dbReference type="GO" id="GO:0005794">
    <property type="term" value="C:Golgi apparatus"/>
    <property type="evidence" value="ECO:0007669"/>
    <property type="project" value="TreeGrafter"/>
</dbReference>
<reference evidence="11" key="1">
    <citation type="submission" date="2021-10" db="EMBL/GenBank/DDBJ databases">
        <title>De novo Genome Assembly of Clathrus columnatus (Basidiomycota, Fungi) Using Illumina and Nanopore Sequence Data.</title>
        <authorList>
            <person name="Ogiso-Tanaka E."/>
            <person name="Itagaki H."/>
            <person name="Hosoya T."/>
            <person name="Hosaka K."/>
        </authorList>
    </citation>
    <scope>NUCLEOTIDE SEQUENCE</scope>
    <source>
        <strain evidence="11">MO-923</strain>
    </source>
</reference>
<dbReference type="InterPro" id="IPR000644">
    <property type="entry name" value="CBS_dom"/>
</dbReference>
<dbReference type="Gene3D" id="1.10.3080.10">
    <property type="entry name" value="Clc chloride channel"/>
    <property type="match status" value="2"/>
</dbReference>
<feature type="compositionally biased region" description="Polar residues" evidence="8">
    <location>
        <begin position="1024"/>
        <end position="1036"/>
    </location>
</feature>
<dbReference type="Proteomes" id="UP001050691">
    <property type="component" value="Unassembled WGS sequence"/>
</dbReference>
<keyword evidence="4 9" id="KW-1133">Transmembrane helix</keyword>
<dbReference type="Pfam" id="PF00571">
    <property type="entry name" value="CBS"/>
    <property type="match status" value="1"/>
</dbReference>
<dbReference type="GO" id="GO:0005886">
    <property type="term" value="C:plasma membrane"/>
    <property type="evidence" value="ECO:0007669"/>
    <property type="project" value="TreeGrafter"/>
</dbReference>
<dbReference type="Gene3D" id="3.10.580.10">
    <property type="entry name" value="CBS-domain"/>
    <property type="match status" value="1"/>
</dbReference>
<proteinExistence type="predicted"/>
<evidence type="ECO:0000259" key="10">
    <source>
        <dbReference type="Pfam" id="PF00571"/>
    </source>
</evidence>
<dbReference type="PANTHER" id="PTHR45711:SF6">
    <property type="entry name" value="CHLORIDE CHANNEL PROTEIN"/>
    <property type="match status" value="1"/>
</dbReference>
<dbReference type="PANTHER" id="PTHR45711">
    <property type="entry name" value="CHLORIDE CHANNEL PROTEIN"/>
    <property type="match status" value="1"/>
</dbReference>
<evidence type="ECO:0000256" key="6">
    <source>
        <dbReference type="ARBA" id="ARBA00023136"/>
    </source>
</evidence>
<keyword evidence="6 9" id="KW-0472">Membrane</keyword>
<gene>
    <name evidence="11" type="ORF">Clacol_005745</name>
</gene>